<dbReference type="Proteomes" id="UP000266673">
    <property type="component" value="Unassembled WGS sequence"/>
</dbReference>
<name>A0A397VT58_9GLOM</name>
<comment type="caution">
    <text evidence="1">The sequence shown here is derived from an EMBL/GenBank/DDBJ whole genome shotgun (WGS) entry which is preliminary data.</text>
</comment>
<evidence type="ECO:0000313" key="2">
    <source>
        <dbReference type="Proteomes" id="UP000266673"/>
    </source>
</evidence>
<proteinExistence type="predicted"/>
<dbReference type="EMBL" id="QKWP01000187">
    <property type="protein sequence ID" value="RIB25118.1"/>
    <property type="molecule type" value="Genomic_DNA"/>
</dbReference>
<evidence type="ECO:0000313" key="1">
    <source>
        <dbReference type="EMBL" id="RIB25118.1"/>
    </source>
</evidence>
<gene>
    <name evidence="1" type="ORF">C2G38_2068240</name>
</gene>
<reference evidence="1 2" key="1">
    <citation type="submission" date="2018-06" db="EMBL/GenBank/DDBJ databases">
        <title>Comparative genomics reveals the genomic features of Rhizophagus irregularis, R. cerebriforme, R. diaphanum and Gigaspora rosea, and their symbiotic lifestyle signature.</title>
        <authorList>
            <person name="Morin E."/>
            <person name="San Clemente H."/>
            <person name="Chen E.C.H."/>
            <person name="De La Providencia I."/>
            <person name="Hainaut M."/>
            <person name="Kuo A."/>
            <person name="Kohler A."/>
            <person name="Murat C."/>
            <person name="Tang N."/>
            <person name="Roy S."/>
            <person name="Loubradou J."/>
            <person name="Henrissat B."/>
            <person name="Grigoriev I.V."/>
            <person name="Corradi N."/>
            <person name="Roux C."/>
            <person name="Martin F.M."/>
        </authorList>
    </citation>
    <scope>NUCLEOTIDE SEQUENCE [LARGE SCALE GENOMIC DNA]</scope>
    <source>
        <strain evidence="1 2">DAOM 194757</strain>
    </source>
</reference>
<accession>A0A397VT58</accession>
<organism evidence="1 2">
    <name type="scientific">Gigaspora rosea</name>
    <dbReference type="NCBI Taxonomy" id="44941"/>
    <lineage>
        <taxon>Eukaryota</taxon>
        <taxon>Fungi</taxon>
        <taxon>Fungi incertae sedis</taxon>
        <taxon>Mucoromycota</taxon>
        <taxon>Glomeromycotina</taxon>
        <taxon>Glomeromycetes</taxon>
        <taxon>Diversisporales</taxon>
        <taxon>Gigasporaceae</taxon>
        <taxon>Gigaspora</taxon>
    </lineage>
</organism>
<feature type="non-terminal residue" evidence="1">
    <location>
        <position position="83"/>
    </location>
</feature>
<protein>
    <submittedName>
        <fullName evidence="1">Uncharacterized protein</fullName>
    </submittedName>
</protein>
<dbReference type="OrthoDB" id="1431934at2759"/>
<sequence>MECVNCEKTTCCKHKVPWHYGQTCEKYEKNVQCPKCKITYTPVINYKCNYYTCSIISCQERFCRKKMWKKTNRLSCMLLSRRM</sequence>
<dbReference type="AlphaFoldDB" id="A0A397VT58"/>
<keyword evidence="2" id="KW-1185">Reference proteome</keyword>